<dbReference type="PANTHER" id="PTHR46825">
    <property type="entry name" value="D-ALANYL-D-ALANINE-CARBOXYPEPTIDASE/ENDOPEPTIDASE AMPH"/>
    <property type="match status" value="1"/>
</dbReference>
<organism evidence="3 4">
    <name type="scientific">Chaetomium fimeti</name>
    <dbReference type="NCBI Taxonomy" id="1854472"/>
    <lineage>
        <taxon>Eukaryota</taxon>
        <taxon>Fungi</taxon>
        <taxon>Dikarya</taxon>
        <taxon>Ascomycota</taxon>
        <taxon>Pezizomycotina</taxon>
        <taxon>Sordariomycetes</taxon>
        <taxon>Sordariomycetidae</taxon>
        <taxon>Sordariales</taxon>
        <taxon>Chaetomiaceae</taxon>
        <taxon>Chaetomium</taxon>
    </lineage>
</organism>
<dbReference type="EMBL" id="JAUEPN010000013">
    <property type="protein sequence ID" value="KAK3290461.1"/>
    <property type="molecule type" value="Genomic_DNA"/>
</dbReference>
<protein>
    <submittedName>
        <fullName evidence="3">Beta-lactamase/transpeptidase-like protein</fullName>
    </submittedName>
</protein>
<accession>A0AAE0LM43</accession>
<keyword evidence="4" id="KW-1185">Reference proteome</keyword>
<evidence type="ECO:0000313" key="3">
    <source>
        <dbReference type="EMBL" id="KAK3290461.1"/>
    </source>
</evidence>
<evidence type="ECO:0000313" key="4">
    <source>
        <dbReference type="Proteomes" id="UP001278766"/>
    </source>
</evidence>
<dbReference type="PANTHER" id="PTHR46825:SF14">
    <property type="entry name" value="BETA-LACTAMASE-RELATED DOMAIN-CONTAINING PROTEIN"/>
    <property type="match status" value="1"/>
</dbReference>
<reference evidence="3" key="2">
    <citation type="submission" date="2023-06" db="EMBL/GenBank/DDBJ databases">
        <authorList>
            <consortium name="Lawrence Berkeley National Laboratory"/>
            <person name="Haridas S."/>
            <person name="Hensen N."/>
            <person name="Bonometti L."/>
            <person name="Westerberg I."/>
            <person name="Brannstrom I.O."/>
            <person name="Guillou S."/>
            <person name="Cros-Aarteil S."/>
            <person name="Calhoun S."/>
            <person name="Kuo A."/>
            <person name="Mondo S."/>
            <person name="Pangilinan J."/>
            <person name="Riley R."/>
            <person name="Labutti K."/>
            <person name="Andreopoulos B."/>
            <person name="Lipzen A."/>
            <person name="Chen C."/>
            <person name="Yanf M."/>
            <person name="Daum C."/>
            <person name="Ng V."/>
            <person name="Clum A."/>
            <person name="Steindorff A."/>
            <person name="Ohm R."/>
            <person name="Martin F."/>
            <person name="Silar P."/>
            <person name="Natvig D."/>
            <person name="Lalanne C."/>
            <person name="Gautier V."/>
            <person name="Ament-Velasquez S.L."/>
            <person name="Kruys A."/>
            <person name="Hutchinson M.I."/>
            <person name="Powell A.J."/>
            <person name="Barry K."/>
            <person name="Miller A.N."/>
            <person name="Grigoriev I.V."/>
            <person name="Debuchy R."/>
            <person name="Gladieux P."/>
            <person name="Thoren M.H."/>
            <person name="Johannesson H."/>
        </authorList>
    </citation>
    <scope>NUCLEOTIDE SEQUENCE</scope>
    <source>
        <strain evidence="3">CBS 168.71</strain>
    </source>
</reference>
<proteinExistence type="inferred from homology"/>
<evidence type="ECO:0000259" key="2">
    <source>
        <dbReference type="Pfam" id="PF00144"/>
    </source>
</evidence>
<dbReference type="InterPro" id="IPR012338">
    <property type="entry name" value="Beta-lactam/transpept-like"/>
</dbReference>
<dbReference type="GeneID" id="87844151"/>
<dbReference type="Pfam" id="PF00144">
    <property type="entry name" value="Beta-lactamase"/>
    <property type="match status" value="1"/>
</dbReference>
<dbReference type="RefSeq" id="XP_062653975.1">
    <property type="nucleotide sequence ID" value="XM_062807203.1"/>
</dbReference>
<dbReference type="AlphaFoldDB" id="A0AAE0LM43"/>
<reference evidence="3" key="1">
    <citation type="journal article" date="2023" name="Mol. Phylogenet. Evol.">
        <title>Genome-scale phylogeny and comparative genomics of the fungal order Sordariales.</title>
        <authorList>
            <person name="Hensen N."/>
            <person name="Bonometti L."/>
            <person name="Westerberg I."/>
            <person name="Brannstrom I.O."/>
            <person name="Guillou S."/>
            <person name="Cros-Aarteil S."/>
            <person name="Calhoun S."/>
            <person name="Haridas S."/>
            <person name="Kuo A."/>
            <person name="Mondo S."/>
            <person name="Pangilinan J."/>
            <person name="Riley R."/>
            <person name="LaButti K."/>
            <person name="Andreopoulos B."/>
            <person name="Lipzen A."/>
            <person name="Chen C."/>
            <person name="Yan M."/>
            <person name="Daum C."/>
            <person name="Ng V."/>
            <person name="Clum A."/>
            <person name="Steindorff A."/>
            <person name="Ohm R.A."/>
            <person name="Martin F."/>
            <person name="Silar P."/>
            <person name="Natvig D.O."/>
            <person name="Lalanne C."/>
            <person name="Gautier V."/>
            <person name="Ament-Velasquez S.L."/>
            <person name="Kruys A."/>
            <person name="Hutchinson M.I."/>
            <person name="Powell A.J."/>
            <person name="Barry K."/>
            <person name="Miller A.N."/>
            <person name="Grigoriev I.V."/>
            <person name="Debuchy R."/>
            <person name="Gladieux P."/>
            <person name="Hiltunen Thoren M."/>
            <person name="Johannesson H."/>
        </authorList>
    </citation>
    <scope>NUCLEOTIDE SEQUENCE</scope>
    <source>
        <strain evidence="3">CBS 168.71</strain>
    </source>
</reference>
<dbReference type="Proteomes" id="UP001278766">
    <property type="component" value="Unassembled WGS sequence"/>
</dbReference>
<evidence type="ECO:0000256" key="1">
    <source>
        <dbReference type="ARBA" id="ARBA00038215"/>
    </source>
</evidence>
<name>A0AAE0LM43_9PEZI</name>
<dbReference type="Gene3D" id="3.40.710.10">
    <property type="entry name" value="DD-peptidase/beta-lactamase superfamily"/>
    <property type="match status" value="1"/>
</dbReference>
<comment type="similarity">
    <text evidence="1">Belongs to the peptidase S12 family.</text>
</comment>
<comment type="caution">
    <text evidence="3">The sequence shown here is derived from an EMBL/GenBank/DDBJ whole genome shotgun (WGS) entry which is preliminary data.</text>
</comment>
<dbReference type="SUPFAM" id="SSF56601">
    <property type="entry name" value="beta-lactamase/transpeptidase-like"/>
    <property type="match status" value="1"/>
</dbReference>
<dbReference type="InterPro" id="IPR050491">
    <property type="entry name" value="AmpC-like"/>
</dbReference>
<feature type="domain" description="Beta-lactamase-related" evidence="2">
    <location>
        <begin position="3"/>
        <end position="298"/>
    </location>
</feature>
<gene>
    <name evidence="3" type="ORF">B0H64DRAFT_452496</name>
</gene>
<sequence>MLDVSTAKAPDKHTLYCIASLSKAFMAASLGPLVREGKLTWDSTIHSVVPEFRHSQKPAEFAEMTLRDICSHRTGLLSLDEITQGLDGRILIDKKDVVKVCNAMPAKHHLRSNFLYNNGLYELAGRVVETLSSCSNWGDFQDDRIFELLGMTRTTAFRDVHDNDKNVAKPYMILADGKPSPGGLRSSVDDLLKWSACLLSTLNNDKSGAGTVLRHASPIFDRCAIANPKDAQAGDSCAGWCHHRTPAELELISPNRVLVSLVLGTDSPSLLVYGHQGDVPGYTCNLYLIPDTNSAVTISGLRPEVNFIEVARKAATVYRSRYETNFRSPLESHRGSRTPLPTLDDFVGTYVIENLDVAFIEVHSDPNDLAGLQMMVNGCRDQVLPLRHYNHDVFCYLPDSYDECLKRGLLLTEWSTFLISFLRDDRGVVNGIR</sequence>
<dbReference type="InterPro" id="IPR001466">
    <property type="entry name" value="Beta-lactam-related"/>
</dbReference>